<dbReference type="Proteomes" id="UP000036013">
    <property type="component" value="Unassembled WGS sequence"/>
</dbReference>
<dbReference type="OrthoDB" id="581239at2"/>
<dbReference type="GO" id="GO:0005576">
    <property type="term" value="C:extracellular region"/>
    <property type="evidence" value="ECO:0007669"/>
    <property type="project" value="UniProtKB-SubCell"/>
</dbReference>
<comment type="subcellular location">
    <subcellularLocation>
        <location evidence="1">Secreted</location>
    </subcellularLocation>
</comment>
<dbReference type="RefSeq" id="WP_021241120.1">
    <property type="nucleotide sequence ID" value="NZ_BLPJ02000001.1"/>
</dbReference>
<dbReference type="InterPro" id="IPR018535">
    <property type="entry name" value="DUF1996"/>
</dbReference>
<accession>A0A1S2AHH5</accession>
<reference evidence="7 10" key="1">
    <citation type="submission" date="2015-06" db="EMBL/GenBank/DDBJ databases">
        <authorList>
            <person name="Adams M."/>
            <person name="Sutton G."/>
            <person name="Nelson K."/>
            <person name="Bonomo R."/>
            <person name="McCorrison J."/>
            <person name="Sanka R."/>
            <person name="Brinkac L."/>
            <person name="Nierman W."/>
        </authorList>
    </citation>
    <scope>NUCLEOTIDE SEQUENCE [LARGE SCALE GENOMIC DNA]</scope>
    <source>
        <strain evidence="7 10">GN02692</strain>
    </source>
</reference>
<evidence type="ECO:0000313" key="9">
    <source>
        <dbReference type="EMBL" id="RDT60500.1"/>
    </source>
</evidence>
<evidence type="ECO:0000256" key="2">
    <source>
        <dbReference type="ARBA" id="ARBA00022525"/>
    </source>
</evidence>
<dbReference type="EMBL" id="QRBW01000011">
    <property type="protein sequence ID" value="RDT60500.1"/>
    <property type="molecule type" value="Genomic_DNA"/>
</dbReference>
<reference evidence="9 11" key="2">
    <citation type="submission" date="2018-07" db="EMBL/GenBank/DDBJ databases">
        <title>The use of a cohorting ward and systematic surveillance cultures for the control of a Klebsiella pneumoniae carbapenemase (KPC)-producing Enterobacteriaceae outbreak.</title>
        <authorList>
            <person name="Doi Y."/>
        </authorList>
    </citation>
    <scope>NUCLEOTIDE SEQUENCE [LARGE SCALE GENOMIC DNA]</scope>
    <source>
        <strain evidence="9 11">1-RC-17-04017</strain>
    </source>
</reference>
<evidence type="ECO:0000259" key="6">
    <source>
        <dbReference type="Pfam" id="PF24517"/>
    </source>
</evidence>
<dbReference type="EMBL" id="LEDI01000029">
    <property type="protein sequence ID" value="KLQ03004.1"/>
    <property type="molecule type" value="Genomic_DNA"/>
</dbReference>
<dbReference type="AlphaFoldDB" id="A0A1S2AHH5"/>
<dbReference type="Proteomes" id="UP000255291">
    <property type="component" value="Unassembled WGS sequence"/>
</dbReference>
<evidence type="ECO:0000313" key="8">
    <source>
        <dbReference type="EMBL" id="MBU3767258.1"/>
    </source>
</evidence>
<dbReference type="InterPro" id="IPR055372">
    <property type="entry name" value="CBM96"/>
</dbReference>
<proteinExistence type="predicted"/>
<protein>
    <submittedName>
        <fullName evidence="8">DUF1996 domain-containing protein</fullName>
    </submittedName>
    <submittedName>
        <fullName evidence="7">Periplasmic or exported protein</fullName>
    </submittedName>
</protein>
<evidence type="ECO:0000256" key="4">
    <source>
        <dbReference type="SAM" id="SignalP"/>
    </source>
</evidence>
<dbReference type="EMBL" id="JAFKCP010000006">
    <property type="protein sequence ID" value="MBU3767258.1"/>
    <property type="molecule type" value="Genomic_DNA"/>
</dbReference>
<dbReference type="Pfam" id="PF09362">
    <property type="entry name" value="DUF1996"/>
    <property type="match status" value="1"/>
</dbReference>
<feature type="chain" id="PRO_5044376236" evidence="4">
    <location>
        <begin position="25"/>
        <end position="468"/>
    </location>
</feature>
<keyword evidence="2" id="KW-0964">Secreted</keyword>
<comment type="caution">
    <text evidence="7">The sequence shown here is derived from an EMBL/GenBank/DDBJ whole genome shotgun (WGS) entry which is preliminary data.</text>
</comment>
<keyword evidence="3 4" id="KW-0732">Signal</keyword>
<dbReference type="Proteomes" id="UP000813349">
    <property type="component" value="Unassembled WGS sequence"/>
</dbReference>
<evidence type="ECO:0000313" key="12">
    <source>
        <dbReference type="Proteomes" id="UP000813349"/>
    </source>
</evidence>
<reference evidence="8 12" key="3">
    <citation type="journal article" date="2021" name="Clin. Infect. Dis.">
        <title>Rapid development of cefiderocol resistance in carbapenem-resistant Enterobacter cloacae during therapy is associated with heterogeneous mutations in the catecholate siderophore receptor cira.</title>
        <authorList>
            <person name="Klein S."/>
            <person name="Boutin S."/>
            <person name="Kocer K."/>
            <person name="Fiedler M.O."/>
            <person name="Storzinger D."/>
            <person name="Weigand M.A."/>
            <person name="Tan B."/>
            <person name="Richter D."/>
            <person name="Rupp C."/>
            <person name="Mieth M."/>
            <person name="Mehrabi A."/>
            <person name="Hackert T."/>
            <person name="Zimmermann S."/>
            <person name="Heeg K."/>
            <person name="Nurjadi D."/>
        </authorList>
    </citation>
    <scope>NUCLEOTIDE SEQUENCE [LARGE SCALE GENOMIC DNA]</scope>
    <source>
        <strain evidence="8 12">BK34275</strain>
    </source>
</reference>
<feature type="domain" description="Carbohydrate-binding module family 96" evidence="6">
    <location>
        <begin position="294"/>
        <end position="460"/>
    </location>
</feature>
<evidence type="ECO:0000313" key="11">
    <source>
        <dbReference type="Proteomes" id="UP000255291"/>
    </source>
</evidence>
<evidence type="ECO:0000313" key="7">
    <source>
        <dbReference type="EMBL" id="KLQ03004.1"/>
    </source>
</evidence>
<dbReference type="PANTHER" id="PTHR43662">
    <property type="match status" value="1"/>
</dbReference>
<organism evidence="7 10">
    <name type="scientific">Enterobacter roggenkampii</name>
    <dbReference type="NCBI Taxonomy" id="1812935"/>
    <lineage>
        <taxon>Bacteria</taxon>
        <taxon>Pseudomonadati</taxon>
        <taxon>Pseudomonadota</taxon>
        <taxon>Gammaproteobacteria</taxon>
        <taxon>Enterobacterales</taxon>
        <taxon>Enterobacteriaceae</taxon>
        <taxon>Enterobacter</taxon>
        <taxon>Enterobacter cloacae complex</taxon>
    </lineage>
</organism>
<gene>
    <name evidence="7" type="ORF">ABF77_13865</name>
    <name evidence="9" type="ORF">DXF87_07840</name>
    <name evidence="8" type="ORF">J0A64_11705</name>
</gene>
<evidence type="ECO:0000256" key="3">
    <source>
        <dbReference type="ARBA" id="ARBA00022729"/>
    </source>
</evidence>
<dbReference type="NCBIfam" id="NF033679">
    <property type="entry name" value="DNRLRE_dom"/>
    <property type="match status" value="1"/>
</dbReference>
<dbReference type="PANTHER" id="PTHR43662:SF3">
    <property type="entry name" value="DOMAIN PROTEIN, PUTATIVE (AFU_ORTHOLOGUE AFUA_6G11970)-RELATED"/>
    <property type="match status" value="1"/>
</dbReference>
<feature type="signal peptide" evidence="4">
    <location>
        <begin position="1"/>
        <end position="24"/>
    </location>
</feature>
<evidence type="ECO:0000256" key="1">
    <source>
        <dbReference type="ARBA" id="ARBA00004613"/>
    </source>
</evidence>
<sequence>MKRTTLTRALSVPALLFTIHAAHAAPQAHVVCGYSHTLGDDAIMMYGMPNEAMLHDFFGNVQTDADSSRESLRRDEKTTCDNKADSSAYWAPSLRLPDGTVVKPAYQKTYYQASNVDAWPLHPFPAGLSLLAGDHHGSAPNPHITFLCANGKGYTTKTGEVCGLRKANDAVQFNIGIQFPNCWDGVNLKPAHGLINATYDVKGQCPSTFPVKIPTVNMNIAYVLPTISSLDTSKVQLSMDPIMHGDEREERWGSLYTAHADFMNGWTEDAARFMTDLCMNRGLDCGTTVPYGYSRAKANVWLSSLEPDLSQPEPQVLLVQDNWQNGGRTKNSETLSLVKFHIPPLPAGQDPSQFTYRVRIYGGKVETNGADQIFFYPASNDWDPATVRWASRPACNYRSDAVLYLNHSREYRMVNVDKAVRKALAEGKTEISWYIGGDRQGNHYQFEPASSSESLVLMLTGFKKTPEL</sequence>
<name>A0A1S2AHH5_9ENTR</name>
<feature type="domain" description="DUF1996" evidence="5">
    <location>
        <begin position="41"/>
        <end position="266"/>
    </location>
</feature>
<evidence type="ECO:0000259" key="5">
    <source>
        <dbReference type="Pfam" id="PF09362"/>
    </source>
</evidence>
<dbReference type="Pfam" id="PF24517">
    <property type="entry name" value="CBM96"/>
    <property type="match status" value="1"/>
</dbReference>
<evidence type="ECO:0000313" key="10">
    <source>
        <dbReference type="Proteomes" id="UP000036013"/>
    </source>
</evidence>